<dbReference type="InterPro" id="IPR054722">
    <property type="entry name" value="PolX-like_BBD"/>
</dbReference>
<sequence>MKWPDSPDGLNADWVFANGSNVHVCNDRRWFAEFVAFPSSAESAYFASEKLSVVGVGTVNLPVKRSPNLRGSRAHHLLRLTEVLYIPSSVCNIIGFPIYDIIDGVSMGGTEKSRGVMTDASGKPLAYFSPDTETSLACLKLSGPPVGPKLAPSKLQSDVVYVLSVIWPDNERARWKSLDQHTMADNQKRQWVGEQPYTAEEKKWLKKHYGGEFKFLCLYGLSIYNEEDRAEGRAIMRTLSRADESNDENDGGDDDDQKGKDEDEDEDEEEFCEEDDEEDEEEEDDSDLENHLADYHFNEEELDWIEKHYQNSATFMISYGLKFYDDDDCATAKQLVQDFLGE</sequence>
<name>A0A2T3ZCP8_TRIA4</name>
<evidence type="ECO:0000256" key="1">
    <source>
        <dbReference type="SAM" id="MobiDB-lite"/>
    </source>
</evidence>
<organism evidence="3 4">
    <name type="scientific">Trichoderma asperellum (strain ATCC 204424 / CBS 433.97 / NBRC 101777)</name>
    <dbReference type="NCBI Taxonomy" id="1042311"/>
    <lineage>
        <taxon>Eukaryota</taxon>
        <taxon>Fungi</taxon>
        <taxon>Dikarya</taxon>
        <taxon>Ascomycota</taxon>
        <taxon>Pezizomycotina</taxon>
        <taxon>Sordariomycetes</taxon>
        <taxon>Hypocreomycetidae</taxon>
        <taxon>Hypocreales</taxon>
        <taxon>Hypocreaceae</taxon>
        <taxon>Trichoderma</taxon>
    </lineage>
</organism>
<accession>A0A2T3ZCP8</accession>
<feature type="domain" description="Retrovirus-related Pol polyprotein from transposon TNT 1-94-like beta-barrel" evidence="2">
    <location>
        <begin position="14"/>
        <end position="94"/>
    </location>
</feature>
<dbReference type="EMBL" id="KZ679260">
    <property type="protein sequence ID" value="PTB42571.1"/>
    <property type="molecule type" value="Genomic_DNA"/>
</dbReference>
<dbReference type="Proteomes" id="UP000240493">
    <property type="component" value="Unassembled WGS sequence"/>
</dbReference>
<reference evidence="3 4" key="1">
    <citation type="submission" date="2016-07" db="EMBL/GenBank/DDBJ databases">
        <title>Multiple horizontal gene transfer events from other fungi enriched the ability of initially mycotrophic Trichoderma (Ascomycota) to feed on dead plant biomass.</title>
        <authorList>
            <consortium name="DOE Joint Genome Institute"/>
            <person name="Aerts A."/>
            <person name="Atanasova L."/>
            <person name="Chenthamara K."/>
            <person name="Zhang J."/>
            <person name="Grujic M."/>
            <person name="Henrissat B."/>
            <person name="Kuo A."/>
            <person name="Salamov A."/>
            <person name="Lipzen A."/>
            <person name="Labutti K."/>
            <person name="Barry K."/>
            <person name="Miao Y."/>
            <person name="Rahimi M.J."/>
            <person name="Shen Q."/>
            <person name="Grigoriev I.V."/>
            <person name="Kubicek C.P."/>
            <person name="Druzhinina I.S."/>
        </authorList>
    </citation>
    <scope>NUCLEOTIDE SEQUENCE [LARGE SCALE GENOMIC DNA]</scope>
    <source>
        <strain evidence="3 4">CBS 433.97</strain>
    </source>
</reference>
<dbReference type="OrthoDB" id="4232400at2759"/>
<dbReference type="Pfam" id="PF22936">
    <property type="entry name" value="Pol_BBD"/>
    <property type="match status" value="1"/>
</dbReference>
<dbReference type="PANTHER" id="PTHR40628">
    <property type="entry name" value="CHROMO DOMAIN-CONTAINING PROTEIN"/>
    <property type="match status" value="1"/>
</dbReference>
<feature type="region of interest" description="Disordered" evidence="1">
    <location>
        <begin position="239"/>
        <end position="288"/>
    </location>
</feature>
<proteinExistence type="predicted"/>
<dbReference type="AlphaFoldDB" id="A0A2T3ZCP8"/>
<feature type="compositionally biased region" description="Acidic residues" evidence="1">
    <location>
        <begin position="245"/>
        <end position="287"/>
    </location>
</feature>
<protein>
    <recommendedName>
        <fullName evidence="2">Retrovirus-related Pol polyprotein from transposon TNT 1-94-like beta-barrel domain-containing protein</fullName>
    </recommendedName>
</protein>
<evidence type="ECO:0000313" key="4">
    <source>
        <dbReference type="Proteomes" id="UP000240493"/>
    </source>
</evidence>
<keyword evidence="4" id="KW-1185">Reference proteome</keyword>
<dbReference type="PANTHER" id="PTHR40628:SF1">
    <property type="entry name" value="CHROMO DOMAIN-CONTAINING PROTEIN"/>
    <property type="match status" value="1"/>
</dbReference>
<evidence type="ECO:0000313" key="3">
    <source>
        <dbReference type="EMBL" id="PTB42571.1"/>
    </source>
</evidence>
<evidence type="ECO:0000259" key="2">
    <source>
        <dbReference type="Pfam" id="PF22936"/>
    </source>
</evidence>
<gene>
    <name evidence="3" type="ORF">M441DRAFT_36490</name>
</gene>